<dbReference type="EMBL" id="JANPWB010000015">
    <property type="protein sequence ID" value="KAJ1092081.1"/>
    <property type="molecule type" value="Genomic_DNA"/>
</dbReference>
<feature type="compositionally biased region" description="Low complexity" evidence="1">
    <location>
        <begin position="37"/>
        <end position="48"/>
    </location>
</feature>
<protein>
    <submittedName>
        <fullName evidence="2">Uncharacterized protein</fullName>
    </submittedName>
</protein>
<feature type="region of interest" description="Disordered" evidence="1">
    <location>
        <begin position="1"/>
        <end position="49"/>
    </location>
</feature>
<comment type="caution">
    <text evidence="2">The sequence shown here is derived from an EMBL/GenBank/DDBJ whole genome shotgun (WGS) entry which is preliminary data.</text>
</comment>
<dbReference type="AlphaFoldDB" id="A0AAV7LKT1"/>
<name>A0AAV7LKT1_PLEWA</name>
<evidence type="ECO:0000256" key="1">
    <source>
        <dbReference type="SAM" id="MobiDB-lite"/>
    </source>
</evidence>
<accession>A0AAV7LKT1</accession>
<evidence type="ECO:0000313" key="2">
    <source>
        <dbReference type="EMBL" id="KAJ1092081.1"/>
    </source>
</evidence>
<keyword evidence="3" id="KW-1185">Reference proteome</keyword>
<evidence type="ECO:0000313" key="3">
    <source>
        <dbReference type="Proteomes" id="UP001066276"/>
    </source>
</evidence>
<gene>
    <name evidence="2" type="ORF">NDU88_005195</name>
</gene>
<dbReference type="Proteomes" id="UP001066276">
    <property type="component" value="Chromosome 11"/>
</dbReference>
<reference evidence="2" key="1">
    <citation type="journal article" date="2022" name="bioRxiv">
        <title>Sequencing and chromosome-scale assembly of the giantPleurodeles waltlgenome.</title>
        <authorList>
            <person name="Brown T."/>
            <person name="Elewa A."/>
            <person name="Iarovenko S."/>
            <person name="Subramanian E."/>
            <person name="Araus A.J."/>
            <person name="Petzold A."/>
            <person name="Susuki M."/>
            <person name="Suzuki K.-i.T."/>
            <person name="Hayashi T."/>
            <person name="Toyoda A."/>
            <person name="Oliveira C."/>
            <person name="Osipova E."/>
            <person name="Leigh N.D."/>
            <person name="Simon A."/>
            <person name="Yun M.H."/>
        </authorList>
    </citation>
    <scope>NUCLEOTIDE SEQUENCE</scope>
    <source>
        <strain evidence="2">20211129_DDA</strain>
        <tissue evidence="2">Liver</tissue>
    </source>
</reference>
<proteinExistence type="predicted"/>
<sequence length="124" mass="13943">MGIAASQDLRAGREPPWSSVGRVELGRGLPSEEVEPAQAQARSAQSLSERWSDLSKITINKQWELGRLLEEFKKLGESAELKFPATLQVMYNNKMYKARDGKAADERMCCWQSSSRGMVPKKIK</sequence>
<organism evidence="2 3">
    <name type="scientific">Pleurodeles waltl</name>
    <name type="common">Iberian ribbed newt</name>
    <dbReference type="NCBI Taxonomy" id="8319"/>
    <lineage>
        <taxon>Eukaryota</taxon>
        <taxon>Metazoa</taxon>
        <taxon>Chordata</taxon>
        <taxon>Craniata</taxon>
        <taxon>Vertebrata</taxon>
        <taxon>Euteleostomi</taxon>
        <taxon>Amphibia</taxon>
        <taxon>Batrachia</taxon>
        <taxon>Caudata</taxon>
        <taxon>Salamandroidea</taxon>
        <taxon>Salamandridae</taxon>
        <taxon>Pleurodelinae</taxon>
        <taxon>Pleurodeles</taxon>
    </lineage>
</organism>